<feature type="active site" description="Proton donor/acceptor" evidence="11">
    <location>
        <position position="216"/>
    </location>
</feature>
<feature type="disulfide bond" evidence="12">
    <location>
        <begin position="199"/>
        <end position="206"/>
    </location>
</feature>
<dbReference type="InterPro" id="IPR000675">
    <property type="entry name" value="Cutinase/axe"/>
</dbReference>
<dbReference type="GO" id="GO:0016052">
    <property type="term" value="P:carbohydrate catabolic process"/>
    <property type="evidence" value="ECO:0007669"/>
    <property type="project" value="TreeGrafter"/>
</dbReference>
<name>A0A135V0D0_9PEZI</name>
<keyword evidence="5 13" id="KW-0964">Secreted</keyword>
<evidence type="ECO:0000256" key="10">
    <source>
        <dbReference type="ARBA" id="ARBA00034045"/>
    </source>
</evidence>
<keyword evidence="8" id="KW-0843">Virulence</keyword>
<dbReference type="InterPro" id="IPR043580">
    <property type="entry name" value="CUTINASE_1"/>
</dbReference>
<dbReference type="PANTHER" id="PTHR48250">
    <property type="entry name" value="CUTINASE 2-RELATED"/>
    <property type="match status" value="1"/>
</dbReference>
<feature type="disulfide bond" evidence="12">
    <location>
        <begin position="63"/>
        <end position="137"/>
    </location>
</feature>
<comment type="catalytic activity">
    <reaction evidence="10 13">
        <text>cutin + H2O = cutin monomers.</text>
        <dbReference type="EC" id="3.1.1.74"/>
    </reaction>
</comment>
<keyword evidence="6 13" id="KW-0732">Signal</keyword>
<dbReference type="Proteomes" id="UP000070121">
    <property type="component" value="Unassembled WGS sequence"/>
</dbReference>
<evidence type="ECO:0000256" key="7">
    <source>
        <dbReference type="ARBA" id="ARBA00022801"/>
    </source>
</evidence>
<evidence type="ECO:0000313" key="14">
    <source>
        <dbReference type="EMBL" id="KXH66118.1"/>
    </source>
</evidence>
<proteinExistence type="inferred from homology"/>
<keyword evidence="4 13" id="KW-0719">Serine esterase</keyword>
<dbReference type="PANTHER" id="PTHR48250:SF3">
    <property type="entry name" value="CUTINASE 1-RELATED"/>
    <property type="match status" value="1"/>
</dbReference>
<evidence type="ECO:0000256" key="13">
    <source>
        <dbReference type="RuleBase" id="RU361263"/>
    </source>
</evidence>
<gene>
    <name evidence="14" type="ORF">CSAL01_12461</name>
</gene>
<evidence type="ECO:0000256" key="6">
    <source>
        <dbReference type="ARBA" id="ARBA00022729"/>
    </source>
</evidence>
<dbReference type="Gene3D" id="3.40.50.1820">
    <property type="entry name" value="alpha/beta hydrolase"/>
    <property type="match status" value="1"/>
</dbReference>
<dbReference type="GO" id="GO:0005576">
    <property type="term" value="C:extracellular region"/>
    <property type="evidence" value="ECO:0007669"/>
    <property type="project" value="UniProtKB-SubCell"/>
</dbReference>
<evidence type="ECO:0000256" key="1">
    <source>
        <dbReference type="ARBA" id="ARBA00004613"/>
    </source>
</evidence>
<organism evidence="14 15">
    <name type="scientific">Colletotrichum salicis</name>
    <dbReference type="NCBI Taxonomy" id="1209931"/>
    <lineage>
        <taxon>Eukaryota</taxon>
        <taxon>Fungi</taxon>
        <taxon>Dikarya</taxon>
        <taxon>Ascomycota</taxon>
        <taxon>Pezizomycotina</taxon>
        <taxon>Sordariomycetes</taxon>
        <taxon>Hypocreomycetidae</taxon>
        <taxon>Glomerellales</taxon>
        <taxon>Glomerellaceae</taxon>
        <taxon>Colletotrichum</taxon>
        <taxon>Colletotrichum acutatum species complex</taxon>
    </lineage>
</organism>
<evidence type="ECO:0000313" key="15">
    <source>
        <dbReference type="Proteomes" id="UP000070121"/>
    </source>
</evidence>
<evidence type="ECO:0000256" key="5">
    <source>
        <dbReference type="ARBA" id="ARBA00022525"/>
    </source>
</evidence>
<reference evidence="14 15" key="1">
    <citation type="submission" date="2014-02" db="EMBL/GenBank/DDBJ databases">
        <title>The genome sequence of Colletotrichum salicis CBS 607.94.</title>
        <authorList>
            <person name="Baroncelli R."/>
            <person name="Thon M.R."/>
        </authorList>
    </citation>
    <scope>NUCLEOTIDE SEQUENCE [LARGE SCALE GENOMIC DNA]</scope>
    <source>
        <strain evidence="14 15">CBS 607.94</strain>
    </source>
</reference>
<sequence>MRKAVWVAAGLCCLVLSASRLAARPGRAIAPATAPVPRAPAFRPPSSARRTPSPATAVTRNGCKAITMVYARGTWEPGKLGLLGPLVVGGLRSRFPSIAVEGVAYAAGVATNALPDGADPSGVSEMKRLVRLFLSRCPKSAIIIGGYSQGAAIVHQAARGLSRAEKTQVFAAFLFGDTRFAQDGGRIPGFPSAKTIIVCNNGDEVCRGRLLVLPAHLSYGPRVDEVVAFLSRKLIQAGVGSA</sequence>
<dbReference type="InterPro" id="IPR011150">
    <property type="entry name" value="Cutinase_monf"/>
</dbReference>
<comment type="caution">
    <text evidence="14">The sequence shown here is derived from an EMBL/GenBank/DDBJ whole genome shotgun (WGS) entry which is preliminary data.</text>
</comment>
<dbReference type="SMART" id="SM01110">
    <property type="entry name" value="Cutinase"/>
    <property type="match status" value="1"/>
</dbReference>
<dbReference type="OrthoDB" id="2975078at2759"/>
<dbReference type="STRING" id="1209931.A0A135V0D0"/>
<dbReference type="AlphaFoldDB" id="A0A135V0D0"/>
<feature type="active site" description="Nucleophile" evidence="11">
    <location>
        <position position="148"/>
    </location>
</feature>
<dbReference type="GO" id="GO:0050525">
    <property type="term" value="F:cutinase activity"/>
    <property type="evidence" value="ECO:0007669"/>
    <property type="project" value="UniProtKB-UniRule"/>
</dbReference>
<comment type="similarity">
    <text evidence="2 13">Belongs to the cutinase family.</text>
</comment>
<evidence type="ECO:0000256" key="9">
    <source>
        <dbReference type="ARBA" id="ARBA00023157"/>
    </source>
</evidence>
<accession>A0A135V0D0</accession>
<evidence type="ECO:0000256" key="11">
    <source>
        <dbReference type="PIRSR" id="PIRSR611150-1"/>
    </source>
</evidence>
<dbReference type="Pfam" id="PF01083">
    <property type="entry name" value="Cutinase"/>
    <property type="match status" value="1"/>
</dbReference>
<evidence type="ECO:0000256" key="12">
    <source>
        <dbReference type="PIRSR" id="PIRSR611150-2"/>
    </source>
</evidence>
<evidence type="ECO:0000256" key="2">
    <source>
        <dbReference type="ARBA" id="ARBA00007534"/>
    </source>
</evidence>
<dbReference type="InterPro" id="IPR029058">
    <property type="entry name" value="AB_hydrolase_fold"/>
</dbReference>
<evidence type="ECO:0000256" key="3">
    <source>
        <dbReference type="ARBA" id="ARBA00013095"/>
    </source>
</evidence>
<feature type="active site" evidence="11">
    <location>
        <position position="203"/>
    </location>
</feature>
<evidence type="ECO:0000256" key="8">
    <source>
        <dbReference type="ARBA" id="ARBA00023026"/>
    </source>
</evidence>
<evidence type="ECO:0000256" key="4">
    <source>
        <dbReference type="ARBA" id="ARBA00022487"/>
    </source>
</evidence>
<keyword evidence="7 13" id="KW-0378">Hydrolase</keyword>
<comment type="subcellular location">
    <subcellularLocation>
        <location evidence="1 13">Secreted</location>
    </subcellularLocation>
</comment>
<protein>
    <recommendedName>
        <fullName evidence="3 13">Cutinase</fullName>
        <ecNumber evidence="3 13">3.1.1.74</ecNumber>
    </recommendedName>
</protein>
<feature type="signal peptide" evidence="13">
    <location>
        <begin position="1"/>
        <end position="23"/>
    </location>
</feature>
<dbReference type="SUPFAM" id="SSF53474">
    <property type="entry name" value="alpha/beta-Hydrolases"/>
    <property type="match status" value="1"/>
</dbReference>
<comment type="function">
    <text evidence="13">Catalyzes the hydrolysis of complex carboxylic polyesters found in the cell wall of plants. Degrades cutin, a macromolecule that forms the structure of the plant cuticle.</text>
</comment>
<feature type="chain" id="PRO_5007747308" description="Cutinase" evidence="13">
    <location>
        <begin position="24"/>
        <end position="242"/>
    </location>
</feature>
<dbReference type="EMBL" id="JFFI01000753">
    <property type="protein sequence ID" value="KXH66118.1"/>
    <property type="molecule type" value="Genomic_DNA"/>
</dbReference>
<keyword evidence="9 12" id="KW-1015">Disulfide bond</keyword>
<keyword evidence="15" id="KW-1185">Reference proteome</keyword>
<dbReference type="PROSITE" id="PS00155">
    <property type="entry name" value="CUTINASE_1"/>
    <property type="match status" value="1"/>
</dbReference>
<dbReference type="EC" id="3.1.1.74" evidence="3 13"/>
<dbReference type="PRINTS" id="PR00129">
    <property type="entry name" value="CUTINASE"/>
</dbReference>